<feature type="domain" description="Glycosyl transferase family 51" evidence="17">
    <location>
        <begin position="97"/>
        <end position="282"/>
    </location>
</feature>
<keyword evidence="10" id="KW-0511">Multifunctional enzyme</keyword>
<evidence type="ECO:0000256" key="1">
    <source>
        <dbReference type="ARBA" id="ARBA00007090"/>
    </source>
</evidence>
<feature type="region of interest" description="Disordered" evidence="14">
    <location>
        <begin position="716"/>
        <end position="757"/>
    </location>
</feature>
<dbReference type="FunFam" id="1.10.3810.10:FF:000001">
    <property type="entry name" value="Penicillin-binding protein 1A"/>
    <property type="match status" value="1"/>
</dbReference>
<keyword evidence="15" id="KW-0472">Membrane</keyword>
<reference evidence="18 19" key="1">
    <citation type="submission" date="2023-07" db="EMBL/GenBank/DDBJ databases">
        <title>Sequencing the genomes of 1000 actinobacteria strains.</title>
        <authorList>
            <person name="Klenk H.-P."/>
        </authorList>
    </citation>
    <scope>NUCLEOTIDE SEQUENCE [LARGE SCALE GENOMIC DNA]</scope>
    <source>
        <strain evidence="18 19">DSM 44709</strain>
    </source>
</reference>
<organism evidence="18 19">
    <name type="scientific">Catenuloplanes indicus</name>
    <dbReference type="NCBI Taxonomy" id="137267"/>
    <lineage>
        <taxon>Bacteria</taxon>
        <taxon>Bacillati</taxon>
        <taxon>Actinomycetota</taxon>
        <taxon>Actinomycetes</taxon>
        <taxon>Micromonosporales</taxon>
        <taxon>Micromonosporaceae</taxon>
        <taxon>Catenuloplanes</taxon>
    </lineage>
</organism>
<evidence type="ECO:0000256" key="10">
    <source>
        <dbReference type="ARBA" id="ARBA00023268"/>
    </source>
</evidence>
<evidence type="ECO:0000313" key="19">
    <source>
        <dbReference type="Proteomes" id="UP001240236"/>
    </source>
</evidence>
<feature type="transmembrane region" description="Helical" evidence="15">
    <location>
        <begin position="35"/>
        <end position="56"/>
    </location>
</feature>
<accession>A0AAE3W598</accession>
<dbReference type="PANTHER" id="PTHR32282">
    <property type="entry name" value="BINDING PROTEIN TRANSPEPTIDASE, PUTATIVE-RELATED"/>
    <property type="match status" value="1"/>
</dbReference>
<keyword evidence="11" id="KW-0961">Cell wall biogenesis/degradation</keyword>
<sequence>MQVPARTPAPGEETVAITTTGPGKVRTTLSIARKVLTLGMLGLVGGAVVAGAALPASATAGLAAKLASDSFEDLPSALQTPPTAQTSYLYANDGKTQITQFYEENRTDVESEDIAKTMKDAIVAAEDTRFYVHGGVDVKGLVRAFVSNAQGGEVSQGASTLTMQYVRNVLKNDPTITQEERLAATEQTTGRKLQEIRYAVTIEDSLDKEEILRRYLNIAYFGNQAYGISAAANAYFSTTADKLTLGQAAMIAGLVQSPDLYDPVNNDETEAINRRNYVLGAMVGTGAITQADADKTMAEPLGLKPSRAPGNCTAVSEAHNSWGFFCDYFTQWWSEQEEFGSTPSARLAALKTGGFRIVTSMDPAVQNKLADESKNIYGFDNPKAAPFAAIEPGTGKVKALAINRHYSIEDNPGGRKYPNTVNQLIAGSEDSAGYQFGSTFKMFVMLAALENGIALDRGFTTKTPYKSIYPISGTPNCGGFWCPVNAAPSYQDGYQNMWTGFGKSSNTYFVKLEETVGADKAVEMAKRLGIKFRGNDAQYAEPEAAKSWGTFTLGVTSTTPLDMANAYATIAADGKFCKPTPVVSITDTTGTSSEAAAKVSQPDCTQAIDKDVARAAADAGRCPVGQRPQQGTCSNGTSIQVADIVGNIPVTGKTGSSSGNETESFIGVTTKLAIAGIAVNPDNPRDAVGEPVQKEIIAAVARTLRDTLKGQKVANFPAPSEKIAFRSGSAARPEQAPAPQSSARPGSGRGNNNNRPR</sequence>
<dbReference type="GO" id="GO:0009252">
    <property type="term" value="P:peptidoglycan biosynthetic process"/>
    <property type="evidence" value="ECO:0007669"/>
    <property type="project" value="UniProtKB-KW"/>
</dbReference>
<dbReference type="GO" id="GO:0008360">
    <property type="term" value="P:regulation of cell shape"/>
    <property type="evidence" value="ECO:0007669"/>
    <property type="project" value="UniProtKB-KW"/>
</dbReference>
<dbReference type="Gene3D" id="1.10.3810.10">
    <property type="entry name" value="Biosynthetic peptidoglycan transglycosylase-like"/>
    <property type="match status" value="1"/>
</dbReference>
<dbReference type="Gene3D" id="3.40.710.10">
    <property type="entry name" value="DD-peptidase/beta-lactamase superfamily"/>
    <property type="match status" value="1"/>
</dbReference>
<dbReference type="InterPro" id="IPR012338">
    <property type="entry name" value="Beta-lactam/transpept-like"/>
</dbReference>
<comment type="catalytic activity">
    <reaction evidence="13">
        <text>[GlcNAc-(1-&gt;4)-Mur2Ac(oyl-L-Ala-gamma-D-Glu-L-Lys-D-Ala-D-Ala)](n)-di-trans,octa-cis-undecaprenyl diphosphate + beta-D-GlcNAc-(1-&gt;4)-Mur2Ac(oyl-L-Ala-gamma-D-Glu-L-Lys-D-Ala-D-Ala)-di-trans,octa-cis-undecaprenyl diphosphate = [GlcNAc-(1-&gt;4)-Mur2Ac(oyl-L-Ala-gamma-D-Glu-L-Lys-D-Ala-D-Ala)](n+1)-di-trans,octa-cis-undecaprenyl diphosphate + di-trans,octa-cis-undecaprenyl diphosphate + H(+)</text>
        <dbReference type="Rhea" id="RHEA:23708"/>
        <dbReference type="Rhea" id="RHEA-COMP:9602"/>
        <dbReference type="Rhea" id="RHEA-COMP:9603"/>
        <dbReference type="ChEBI" id="CHEBI:15378"/>
        <dbReference type="ChEBI" id="CHEBI:58405"/>
        <dbReference type="ChEBI" id="CHEBI:60033"/>
        <dbReference type="ChEBI" id="CHEBI:78435"/>
        <dbReference type="EC" id="2.4.99.28"/>
    </reaction>
</comment>
<evidence type="ECO:0000256" key="12">
    <source>
        <dbReference type="ARBA" id="ARBA00034000"/>
    </source>
</evidence>
<keyword evidence="15" id="KW-0812">Transmembrane</keyword>
<dbReference type="AlphaFoldDB" id="A0AAE3W598"/>
<dbReference type="InterPro" id="IPR023346">
    <property type="entry name" value="Lysozyme-like_dom_sf"/>
</dbReference>
<evidence type="ECO:0000259" key="17">
    <source>
        <dbReference type="Pfam" id="PF00912"/>
    </source>
</evidence>
<keyword evidence="3 18" id="KW-0121">Carboxypeptidase</keyword>
<evidence type="ECO:0000256" key="15">
    <source>
        <dbReference type="SAM" id="Phobius"/>
    </source>
</evidence>
<evidence type="ECO:0000256" key="13">
    <source>
        <dbReference type="ARBA" id="ARBA00049902"/>
    </source>
</evidence>
<dbReference type="GO" id="GO:0030288">
    <property type="term" value="C:outer membrane-bounded periplasmic space"/>
    <property type="evidence" value="ECO:0007669"/>
    <property type="project" value="TreeGrafter"/>
</dbReference>
<evidence type="ECO:0000256" key="9">
    <source>
        <dbReference type="ARBA" id="ARBA00022984"/>
    </source>
</evidence>
<keyword evidence="19" id="KW-1185">Reference proteome</keyword>
<protein>
    <submittedName>
        <fullName evidence="18">Membrane peptidoglycan carboxypeptidase</fullName>
    </submittedName>
</protein>
<dbReference type="InterPro" id="IPR001264">
    <property type="entry name" value="Glyco_trans_51"/>
</dbReference>
<evidence type="ECO:0000256" key="2">
    <source>
        <dbReference type="ARBA" id="ARBA00007739"/>
    </source>
</evidence>
<proteinExistence type="inferred from homology"/>
<keyword evidence="5" id="KW-0328">Glycosyltransferase</keyword>
<evidence type="ECO:0000256" key="4">
    <source>
        <dbReference type="ARBA" id="ARBA00022670"/>
    </source>
</evidence>
<dbReference type="GO" id="GO:0009002">
    <property type="term" value="F:serine-type D-Ala-D-Ala carboxypeptidase activity"/>
    <property type="evidence" value="ECO:0007669"/>
    <property type="project" value="UniProtKB-EC"/>
</dbReference>
<evidence type="ECO:0000256" key="14">
    <source>
        <dbReference type="SAM" id="MobiDB-lite"/>
    </source>
</evidence>
<dbReference type="PANTHER" id="PTHR32282:SF33">
    <property type="entry name" value="PEPTIDOGLYCAN GLYCOSYLTRANSFERASE"/>
    <property type="match status" value="1"/>
</dbReference>
<dbReference type="InterPro" id="IPR050396">
    <property type="entry name" value="Glycosyltr_51/Transpeptidase"/>
</dbReference>
<name>A0AAE3W598_9ACTN</name>
<dbReference type="GO" id="GO:0006508">
    <property type="term" value="P:proteolysis"/>
    <property type="evidence" value="ECO:0007669"/>
    <property type="project" value="UniProtKB-KW"/>
</dbReference>
<keyword evidence="6" id="KW-0808">Transferase</keyword>
<gene>
    <name evidence="18" type="ORF">J2S42_006355</name>
</gene>
<keyword evidence="7" id="KW-0378">Hydrolase</keyword>
<evidence type="ECO:0000256" key="7">
    <source>
        <dbReference type="ARBA" id="ARBA00022801"/>
    </source>
</evidence>
<dbReference type="GO" id="GO:0071555">
    <property type="term" value="P:cell wall organization"/>
    <property type="evidence" value="ECO:0007669"/>
    <property type="project" value="UniProtKB-KW"/>
</dbReference>
<evidence type="ECO:0000313" key="18">
    <source>
        <dbReference type="EMBL" id="MDQ0369686.1"/>
    </source>
</evidence>
<evidence type="ECO:0000256" key="6">
    <source>
        <dbReference type="ARBA" id="ARBA00022679"/>
    </source>
</evidence>
<evidence type="ECO:0000256" key="11">
    <source>
        <dbReference type="ARBA" id="ARBA00023316"/>
    </source>
</evidence>
<dbReference type="EMBL" id="JAUSUZ010000001">
    <property type="protein sequence ID" value="MDQ0369686.1"/>
    <property type="molecule type" value="Genomic_DNA"/>
</dbReference>
<dbReference type="Pfam" id="PF00905">
    <property type="entry name" value="Transpeptidase"/>
    <property type="match status" value="1"/>
</dbReference>
<dbReference type="SUPFAM" id="SSF56601">
    <property type="entry name" value="beta-lactamase/transpeptidase-like"/>
    <property type="match status" value="1"/>
</dbReference>
<keyword evidence="4" id="KW-0645">Protease</keyword>
<comment type="catalytic activity">
    <reaction evidence="12">
        <text>Preferential cleavage: (Ac)2-L-Lys-D-Ala-|-D-Ala. Also transpeptidation of peptidyl-alanyl moieties that are N-acyl substituents of D-alanine.</text>
        <dbReference type="EC" id="3.4.16.4"/>
    </reaction>
</comment>
<evidence type="ECO:0000256" key="3">
    <source>
        <dbReference type="ARBA" id="ARBA00022645"/>
    </source>
</evidence>
<keyword evidence="8" id="KW-0133">Cell shape</keyword>
<comment type="similarity">
    <text evidence="1">In the C-terminal section; belongs to the transpeptidase family.</text>
</comment>
<evidence type="ECO:0000259" key="16">
    <source>
        <dbReference type="Pfam" id="PF00905"/>
    </source>
</evidence>
<feature type="compositionally biased region" description="Low complexity" evidence="14">
    <location>
        <begin position="741"/>
        <end position="757"/>
    </location>
</feature>
<dbReference type="GO" id="GO:0008955">
    <property type="term" value="F:peptidoglycan glycosyltransferase activity"/>
    <property type="evidence" value="ECO:0007669"/>
    <property type="project" value="UniProtKB-EC"/>
</dbReference>
<dbReference type="SUPFAM" id="SSF53955">
    <property type="entry name" value="Lysozyme-like"/>
    <property type="match status" value="1"/>
</dbReference>
<dbReference type="InterPro" id="IPR036950">
    <property type="entry name" value="PBP_transglycosylase"/>
</dbReference>
<feature type="domain" description="Penicillin-binding protein transpeptidase" evidence="16">
    <location>
        <begin position="389"/>
        <end position="692"/>
    </location>
</feature>
<dbReference type="InterPro" id="IPR001460">
    <property type="entry name" value="PCN-bd_Tpept"/>
</dbReference>
<keyword evidence="9" id="KW-0573">Peptidoglycan synthesis</keyword>
<dbReference type="Pfam" id="PF00912">
    <property type="entry name" value="Transgly"/>
    <property type="match status" value="1"/>
</dbReference>
<keyword evidence="15" id="KW-1133">Transmembrane helix</keyword>
<evidence type="ECO:0000256" key="8">
    <source>
        <dbReference type="ARBA" id="ARBA00022960"/>
    </source>
</evidence>
<comment type="caution">
    <text evidence="18">The sequence shown here is derived from an EMBL/GenBank/DDBJ whole genome shotgun (WGS) entry which is preliminary data.</text>
</comment>
<dbReference type="GO" id="GO:0008658">
    <property type="term" value="F:penicillin binding"/>
    <property type="evidence" value="ECO:0007669"/>
    <property type="project" value="InterPro"/>
</dbReference>
<evidence type="ECO:0000256" key="5">
    <source>
        <dbReference type="ARBA" id="ARBA00022676"/>
    </source>
</evidence>
<dbReference type="Proteomes" id="UP001240236">
    <property type="component" value="Unassembled WGS sequence"/>
</dbReference>
<comment type="similarity">
    <text evidence="2">In the N-terminal section; belongs to the glycosyltransferase 51 family.</text>
</comment>
<dbReference type="RefSeq" id="WP_307245087.1">
    <property type="nucleotide sequence ID" value="NZ_JAUSUZ010000001.1"/>
</dbReference>